<dbReference type="EMBL" id="LT853704">
    <property type="protein sequence ID" value="SMQ56324.1"/>
    <property type="molecule type" value="Genomic_DNA"/>
</dbReference>
<protein>
    <submittedName>
        <fullName evidence="1">Uncharacterized protein</fullName>
    </submittedName>
</protein>
<gene>
    <name evidence="1" type="ORF">ZT3D7_G11479</name>
</gene>
<organism evidence="1 2">
    <name type="scientific">Zymoseptoria tritici (strain ST99CH_3D7)</name>
    <dbReference type="NCBI Taxonomy" id="1276538"/>
    <lineage>
        <taxon>Eukaryota</taxon>
        <taxon>Fungi</taxon>
        <taxon>Dikarya</taxon>
        <taxon>Ascomycota</taxon>
        <taxon>Pezizomycotina</taxon>
        <taxon>Dothideomycetes</taxon>
        <taxon>Dothideomycetidae</taxon>
        <taxon>Mycosphaerellales</taxon>
        <taxon>Mycosphaerellaceae</taxon>
        <taxon>Zymoseptoria</taxon>
    </lineage>
</organism>
<name>A0A1X7S9E7_ZYMT9</name>
<reference evidence="1 2" key="1">
    <citation type="submission" date="2016-06" db="EMBL/GenBank/DDBJ databases">
        <authorList>
            <person name="Kjaerup R.B."/>
            <person name="Dalgaard T.S."/>
            <person name="Juul-Madsen H.R."/>
        </authorList>
    </citation>
    <scope>NUCLEOTIDE SEQUENCE [LARGE SCALE GENOMIC DNA]</scope>
</reference>
<evidence type="ECO:0000313" key="2">
    <source>
        <dbReference type="Proteomes" id="UP000215127"/>
    </source>
</evidence>
<proteinExistence type="predicted"/>
<evidence type="ECO:0000313" key="1">
    <source>
        <dbReference type="EMBL" id="SMQ56324.1"/>
    </source>
</evidence>
<sequence length="73" mass="8061">MLPLISALRNQLALNSNTTRLLRSLRLLSLSFTICTGAPRLVDKTAVLLDSITINIKTNTTAAKHHLHFHSRG</sequence>
<accession>A0A1X7S9E7</accession>
<dbReference type="Proteomes" id="UP000215127">
    <property type="component" value="Chromosome 13"/>
</dbReference>
<keyword evidence="2" id="KW-1185">Reference proteome</keyword>
<dbReference type="AlphaFoldDB" id="A0A1X7S9E7"/>